<dbReference type="EMBL" id="AJWY01001724">
    <property type="protein sequence ID" value="EKC79372.1"/>
    <property type="molecule type" value="Genomic_DNA"/>
</dbReference>
<dbReference type="Pfam" id="PF16510">
    <property type="entry name" value="P22_portal"/>
    <property type="match status" value="1"/>
</dbReference>
<dbReference type="EMBL" id="AJWZ01011185">
    <property type="protein sequence ID" value="EKC46228.1"/>
    <property type="molecule type" value="Genomic_DNA"/>
</dbReference>
<evidence type="ECO:0000313" key="1">
    <source>
        <dbReference type="EMBL" id="EKC46228.1"/>
    </source>
</evidence>
<reference evidence="2" key="1">
    <citation type="journal article" date="2013" name="Environ. Microbiol.">
        <title>Microbiota from the distal guts of lean and obese adolescents exhibit partial functional redundancy besides clear differences in community structure.</title>
        <authorList>
            <person name="Ferrer M."/>
            <person name="Ruiz A."/>
            <person name="Lanza F."/>
            <person name="Haange S.B."/>
            <person name="Oberbach A."/>
            <person name="Till H."/>
            <person name="Bargiela R."/>
            <person name="Campoy C."/>
            <person name="Segura M.T."/>
            <person name="Richter M."/>
            <person name="von Bergen M."/>
            <person name="Seifert J."/>
            <person name="Suarez A."/>
        </authorList>
    </citation>
    <scope>NUCLEOTIDE SEQUENCE</scope>
</reference>
<dbReference type="AlphaFoldDB" id="K1U290"/>
<gene>
    <name evidence="2" type="ORF">LEA_02499</name>
    <name evidence="1" type="ORF">OBE_16375</name>
</gene>
<proteinExistence type="predicted"/>
<evidence type="ECO:0000313" key="2">
    <source>
        <dbReference type="EMBL" id="EKC79372.1"/>
    </source>
</evidence>
<comment type="caution">
    <text evidence="2">The sequence shown here is derived from an EMBL/GenBank/DDBJ whole genome shotgun (WGS) entry which is preliminary data.</text>
</comment>
<sequence>MYKKMVKARILTLSKVMPQHNKYDSVKARKRRQEHGKDEELLSRCRNAWNNLSGVRETRARTMRYCMGDQWSDTIRVYHHGYWEEMTERTYMERRNQTPMSNNIMVSILESIAGLYAKQGTEPVCFARDSDSRQLSDMMSATMQCNWQTTYMQDVLNHAIKDYLMGGQMFVRESWEAKELEMPDSWTDAMEPDHMFFECGSDPRHNDVSLIGVLHDVSREDLYQKFAKQEYGLTEEDLNAIFDIYPSDDNSYGYEFNEEKALDNLSFDHSNKGRHYSRVIEVWTTETKPMLQCFDPIAQNVNDAYFRVDRNDTAMIQKLIDLNNRRKEQYDEAGVPEEDRAYITSKDTSSKYWYYTYMAPDGTILCQGETPYDYKSHPFTMKLYPYINGEIHPFLANIIDQQRYINRLIVMNDMAIRSSFKGFKMIPTNVLNGRTPEQFMEEAVEYDGWIFYKPSVKTPNAKPEIITSNAVNIGTNELLQIELNLIREVTNVSGALQGKTPSAGTSAARYAQESQNATTSLYTILADMDVFTEKLATKKCMTIQQYYEDGRKVYDRNFNTVYKYDRLSARDIHFKISIKNAAATAAFNTMQNDTLDKLLEMGGINIIQYLQNLNAPFADKLLASVQEQQAQLEQMYQQQQAMAMQQGGGQVENGIVQGADQNAVAQAQSALGYNRAA</sequence>
<dbReference type="InterPro" id="IPR032427">
    <property type="entry name" value="P22_portal"/>
</dbReference>
<name>K1U290_9ZZZZ</name>
<evidence type="ECO:0008006" key="3">
    <source>
        <dbReference type="Google" id="ProtNLM"/>
    </source>
</evidence>
<protein>
    <recommendedName>
        <fullName evidence="3">Portal protein</fullName>
    </recommendedName>
</protein>
<organism evidence="2">
    <name type="scientific">human gut metagenome</name>
    <dbReference type="NCBI Taxonomy" id="408170"/>
    <lineage>
        <taxon>unclassified sequences</taxon>
        <taxon>metagenomes</taxon>
        <taxon>organismal metagenomes</taxon>
    </lineage>
</organism>
<accession>K1U290</accession>